<dbReference type="RefSeq" id="WP_092534193.1">
    <property type="nucleotide sequence ID" value="NZ_FNKQ01000001.1"/>
</dbReference>
<dbReference type="Pfam" id="PF19145">
    <property type="entry name" value="DUF5827"/>
    <property type="match status" value="1"/>
</dbReference>
<reference evidence="1 4" key="3">
    <citation type="submission" date="2018-07" db="EMBL/GenBank/DDBJ databases">
        <title>Genome sequence of extremly halophilic archaeon Halopelagius longus strain BC12-B1.</title>
        <authorList>
            <person name="Zhang X."/>
        </authorList>
    </citation>
    <scope>NUCLEOTIDE SEQUENCE [LARGE SCALE GENOMIC DNA]</scope>
    <source>
        <strain evidence="1 4">BC12-B1</strain>
    </source>
</reference>
<accession>A0A1H0ZED6</accession>
<dbReference type="EMBL" id="FNKQ01000001">
    <property type="protein sequence ID" value="SDQ25531.1"/>
    <property type="molecule type" value="Genomic_DNA"/>
</dbReference>
<dbReference type="Proteomes" id="UP000199289">
    <property type="component" value="Unassembled WGS sequence"/>
</dbReference>
<dbReference type="OrthoDB" id="284158at2157"/>
<gene>
    <name evidence="1" type="ORF">DWB78_00015</name>
    <name evidence="2" type="ORF">SAMN05216278_1163</name>
</gene>
<reference evidence="3" key="1">
    <citation type="submission" date="2016-10" db="EMBL/GenBank/DDBJ databases">
        <authorList>
            <person name="Varghese N."/>
            <person name="Submissions S."/>
        </authorList>
    </citation>
    <scope>NUCLEOTIDE SEQUENCE [LARGE SCALE GENOMIC DNA]</scope>
    <source>
        <strain evidence="3">CGMCC 1.12397</strain>
    </source>
</reference>
<organism evidence="2 3">
    <name type="scientific">Halopelagius longus</name>
    <dbReference type="NCBI Taxonomy" id="1236180"/>
    <lineage>
        <taxon>Archaea</taxon>
        <taxon>Methanobacteriati</taxon>
        <taxon>Methanobacteriota</taxon>
        <taxon>Stenosarchaea group</taxon>
        <taxon>Halobacteria</taxon>
        <taxon>Halobacteriales</taxon>
        <taxon>Haloferacaceae</taxon>
    </lineage>
</organism>
<dbReference type="AlphaFoldDB" id="A0A1H0ZED6"/>
<reference evidence="2" key="2">
    <citation type="submission" date="2016-10" db="EMBL/GenBank/DDBJ databases">
        <authorList>
            <person name="de Groot N.N."/>
        </authorList>
    </citation>
    <scope>NUCLEOTIDE SEQUENCE [LARGE SCALE GENOMIC DNA]</scope>
    <source>
        <strain evidence="2">CGMCC 1.12397</strain>
    </source>
</reference>
<sequence>MPRPKDDFETLYPYRLYEPREILEEEMMYTVSEIARLLQGLPADAELDADTEERVVAWTIPWLMKHADELVINDPVGDEPGYFGVVSEDREPDEIPEGADE</sequence>
<evidence type="ECO:0000313" key="3">
    <source>
        <dbReference type="Proteomes" id="UP000199289"/>
    </source>
</evidence>
<name>A0A1H0ZED6_9EURY</name>
<proteinExistence type="predicted"/>
<dbReference type="InterPro" id="IPR043867">
    <property type="entry name" value="DUF5827"/>
</dbReference>
<keyword evidence="4" id="KW-1185">Reference proteome</keyword>
<evidence type="ECO:0000313" key="1">
    <source>
        <dbReference type="EMBL" id="RDI70235.1"/>
    </source>
</evidence>
<evidence type="ECO:0000313" key="4">
    <source>
        <dbReference type="Proteomes" id="UP000255421"/>
    </source>
</evidence>
<dbReference type="EMBL" id="QQST01000001">
    <property type="protein sequence ID" value="RDI70235.1"/>
    <property type="molecule type" value="Genomic_DNA"/>
</dbReference>
<protein>
    <submittedName>
        <fullName evidence="2">Uncharacterized protein</fullName>
    </submittedName>
</protein>
<dbReference type="Proteomes" id="UP000255421">
    <property type="component" value="Unassembled WGS sequence"/>
</dbReference>
<evidence type="ECO:0000313" key="2">
    <source>
        <dbReference type="EMBL" id="SDQ25531.1"/>
    </source>
</evidence>